<keyword evidence="6" id="KW-0472">Membrane</keyword>
<dbReference type="PROSITE" id="PS40000">
    <property type="entry name" value="DM_1"/>
    <property type="match status" value="1"/>
</dbReference>
<accession>A0A0N4VK27</accession>
<sequence length="107" mass="12163">MVDGVNRHEIVAESTEVQESSSSSEVGGRSRILFCRKCDGHGKQVILKGHAPKCPYNLCSCPTVCLVANLFYFFCSYIVVTNFFFCFSLLLLYFNLYTHNHKNCHDI</sequence>
<reference evidence="10" key="1">
    <citation type="submission" date="2017-02" db="UniProtKB">
        <authorList>
            <consortium name="WormBaseParasite"/>
        </authorList>
    </citation>
    <scope>IDENTIFICATION</scope>
</reference>
<evidence type="ECO:0000313" key="9">
    <source>
        <dbReference type="Proteomes" id="UP000274131"/>
    </source>
</evidence>
<feature type="transmembrane region" description="Helical" evidence="6">
    <location>
        <begin position="70"/>
        <end position="94"/>
    </location>
</feature>
<evidence type="ECO:0000256" key="1">
    <source>
        <dbReference type="ARBA" id="ARBA00022723"/>
    </source>
</evidence>
<dbReference type="SMART" id="SM00301">
    <property type="entry name" value="DM"/>
    <property type="match status" value="1"/>
</dbReference>
<evidence type="ECO:0000256" key="2">
    <source>
        <dbReference type="ARBA" id="ARBA00022833"/>
    </source>
</evidence>
<keyword evidence="3 5" id="KW-0238">DNA-binding</keyword>
<protein>
    <submittedName>
        <fullName evidence="10">DM domain-containing protein</fullName>
    </submittedName>
</protein>
<organism evidence="10">
    <name type="scientific">Enterobius vermicularis</name>
    <name type="common">Human pinworm</name>
    <dbReference type="NCBI Taxonomy" id="51028"/>
    <lineage>
        <taxon>Eukaryota</taxon>
        <taxon>Metazoa</taxon>
        <taxon>Ecdysozoa</taxon>
        <taxon>Nematoda</taxon>
        <taxon>Chromadorea</taxon>
        <taxon>Rhabditida</taxon>
        <taxon>Spirurina</taxon>
        <taxon>Oxyuridomorpha</taxon>
        <taxon>Oxyuroidea</taxon>
        <taxon>Oxyuridae</taxon>
        <taxon>Enterobius</taxon>
    </lineage>
</organism>
<dbReference type="GO" id="GO:0005634">
    <property type="term" value="C:nucleus"/>
    <property type="evidence" value="ECO:0007669"/>
    <property type="project" value="UniProtKB-SubCell"/>
</dbReference>
<dbReference type="PROSITE" id="PS50809">
    <property type="entry name" value="DM_2"/>
    <property type="match status" value="1"/>
</dbReference>
<keyword evidence="6" id="KW-0812">Transmembrane</keyword>
<evidence type="ECO:0000256" key="3">
    <source>
        <dbReference type="ARBA" id="ARBA00023125"/>
    </source>
</evidence>
<proteinExistence type="predicted"/>
<dbReference type="Proteomes" id="UP000274131">
    <property type="component" value="Unassembled WGS sequence"/>
</dbReference>
<keyword evidence="2 5" id="KW-0862">Zinc</keyword>
<dbReference type="EMBL" id="UXUI01010918">
    <property type="protein sequence ID" value="VDD95772.1"/>
    <property type="molecule type" value="Genomic_DNA"/>
</dbReference>
<comment type="subcellular location">
    <subcellularLocation>
        <location evidence="5">Nucleus</location>
    </subcellularLocation>
</comment>
<dbReference type="GO" id="GO:0046872">
    <property type="term" value="F:metal ion binding"/>
    <property type="evidence" value="ECO:0007669"/>
    <property type="project" value="UniProtKB-KW"/>
</dbReference>
<name>A0A0N4VK27_ENTVE</name>
<evidence type="ECO:0000259" key="7">
    <source>
        <dbReference type="PROSITE" id="PS50809"/>
    </source>
</evidence>
<dbReference type="SUPFAM" id="SSF82927">
    <property type="entry name" value="Cysteine-rich DNA binding domain, (DM domain)"/>
    <property type="match status" value="1"/>
</dbReference>
<evidence type="ECO:0000313" key="10">
    <source>
        <dbReference type="WBParaSite" id="EVEC_0001120901-mRNA-1"/>
    </source>
</evidence>
<dbReference type="WBParaSite" id="EVEC_0001120901-mRNA-1">
    <property type="protein sequence ID" value="EVEC_0001120901-mRNA-1"/>
    <property type="gene ID" value="EVEC_0001120901"/>
</dbReference>
<dbReference type="OrthoDB" id="5854464at2759"/>
<dbReference type="STRING" id="51028.A0A0N4VK27"/>
<dbReference type="Gene3D" id="4.10.1040.10">
    <property type="entry name" value="DM DNA-binding domain"/>
    <property type="match status" value="1"/>
</dbReference>
<dbReference type="InterPro" id="IPR001275">
    <property type="entry name" value="DM_DNA-bd"/>
</dbReference>
<evidence type="ECO:0000256" key="6">
    <source>
        <dbReference type="SAM" id="Phobius"/>
    </source>
</evidence>
<feature type="DNA-binding region" description="DM" evidence="5">
    <location>
        <begin position="35"/>
        <end position="95"/>
    </location>
</feature>
<keyword evidence="4 5" id="KW-0539">Nucleus</keyword>
<evidence type="ECO:0000256" key="4">
    <source>
        <dbReference type="ARBA" id="ARBA00023242"/>
    </source>
</evidence>
<feature type="domain" description="DM" evidence="7">
    <location>
        <begin position="35"/>
        <end position="95"/>
    </location>
</feature>
<dbReference type="GO" id="GO:0006355">
    <property type="term" value="P:regulation of DNA-templated transcription"/>
    <property type="evidence" value="ECO:0007669"/>
    <property type="project" value="InterPro"/>
</dbReference>
<keyword evidence="6" id="KW-1133">Transmembrane helix</keyword>
<gene>
    <name evidence="8" type="ORF">EVEC_LOCUS10523</name>
</gene>
<dbReference type="GO" id="GO:0043565">
    <property type="term" value="F:sequence-specific DNA binding"/>
    <property type="evidence" value="ECO:0007669"/>
    <property type="project" value="InterPro"/>
</dbReference>
<evidence type="ECO:0000313" key="8">
    <source>
        <dbReference type="EMBL" id="VDD95772.1"/>
    </source>
</evidence>
<evidence type="ECO:0000256" key="5">
    <source>
        <dbReference type="PROSITE-ProRule" id="PRU00070"/>
    </source>
</evidence>
<keyword evidence="9" id="KW-1185">Reference proteome</keyword>
<dbReference type="Pfam" id="PF00751">
    <property type="entry name" value="DM"/>
    <property type="match status" value="1"/>
</dbReference>
<dbReference type="AlphaFoldDB" id="A0A0N4VK27"/>
<reference evidence="8 9" key="2">
    <citation type="submission" date="2018-10" db="EMBL/GenBank/DDBJ databases">
        <authorList>
            <consortium name="Pathogen Informatics"/>
        </authorList>
    </citation>
    <scope>NUCLEOTIDE SEQUENCE [LARGE SCALE GENOMIC DNA]</scope>
</reference>
<keyword evidence="1 5" id="KW-0479">Metal-binding</keyword>
<dbReference type="InterPro" id="IPR036407">
    <property type="entry name" value="DM_DNA-bd_sf"/>
</dbReference>